<protein>
    <submittedName>
        <fullName evidence="1">Uncharacterized protein</fullName>
    </submittedName>
</protein>
<sequence length="89" mass="9990">MPPPLLTPRPRGRRVVVVRHKTAVLARLSQSQQITAPRLLRHVNSLCYALTAPKWLPPVISLIQGLIGLLWKSTGPSGLRLPYVMRPWP</sequence>
<accession>A0A1R3RB71</accession>
<dbReference type="VEuPathDB" id="FungiDB:ASPCADRAFT_210732"/>
<evidence type="ECO:0000313" key="1">
    <source>
        <dbReference type="EMBL" id="OOF91734.1"/>
    </source>
</evidence>
<keyword evidence="2" id="KW-1185">Reference proteome</keyword>
<name>A0A1R3RB71_ASPC5</name>
<proteinExistence type="predicted"/>
<reference evidence="2" key="1">
    <citation type="journal article" date="2017" name="Genome Biol.">
        <title>Comparative genomics reveals high biological diversity and specific adaptations in the industrially and medically important fungal genus Aspergillus.</title>
        <authorList>
            <person name="de Vries R.P."/>
            <person name="Riley R."/>
            <person name="Wiebenga A."/>
            <person name="Aguilar-Osorio G."/>
            <person name="Amillis S."/>
            <person name="Uchima C.A."/>
            <person name="Anderluh G."/>
            <person name="Asadollahi M."/>
            <person name="Askin M."/>
            <person name="Barry K."/>
            <person name="Battaglia E."/>
            <person name="Bayram O."/>
            <person name="Benocci T."/>
            <person name="Braus-Stromeyer S.A."/>
            <person name="Caldana C."/>
            <person name="Canovas D."/>
            <person name="Cerqueira G.C."/>
            <person name="Chen F."/>
            <person name="Chen W."/>
            <person name="Choi C."/>
            <person name="Clum A."/>
            <person name="Dos Santos R.A."/>
            <person name="Damasio A.R."/>
            <person name="Diallinas G."/>
            <person name="Emri T."/>
            <person name="Fekete E."/>
            <person name="Flipphi M."/>
            <person name="Freyberg S."/>
            <person name="Gallo A."/>
            <person name="Gournas C."/>
            <person name="Habgood R."/>
            <person name="Hainaut M."/>
            <person name="Harispe M.L."/>
            <person name="Henrissat B."/>
            <person name="Hilden K.S."/>
            <person name="Hope R."/>
            <person name="Hossain A."/>
            <person name="Karabika E."/>
            <person name="Karaffa L."/>
            <person name="Karanyi Z."/>
            <person name="Krasevec N."/>
            <person name="Kuo A."/>
            <person name="Kusch H."/>
            <person name="LaButti K."/>
            <person name="Lagendijk E.L."/>
            <person name="Lapidus A."/>
            <person name="Levasseur A."/>
            <person name="Lindquist E."/>
            <person name="Lipzen A."/>
            <person name="Logrieco A.F."/>
            <person name="MacCabe A."/>
            <person name="Maekelae M.R."/>
            <person name="Malavazi I."/>
            <person name="Melin P."/>
            <person name="Meyer V."/>
            <person name="Mielnichuk N."/>
            <person name="Miskei M."/>
            <person name="Molnar A.P."/>
            <person name="Mule G."/>
            <person name="Ngan C.Y."/>
            <person name="Orejas M."/>
            <person name="Orosz E."/>
            <person name="Ouedraogo J.P."/>
            <person name="Overkamp K.M."/>
            <person name="Park H.-S."/>
            <person name="Perrone G."/>
            <person name="Piumi F."/>
            <person name="Punt P.J."/>
            <person name="Ram A.F."/>
            <person name="Ramon A."/>
            <person name="Rauscher S."/>
            <person name="Record E."/>
            <person name="Riano-Pachon D.M."/>
            <person name="Robert V."/>
            <person name="Roehrig J."/>
            <person name="Ruller R."/>
            <person name="Salamov A."/>
            <person name="Salih N.S."/>
            <person name="Samson R.A."/>
            <person name="Sandor E."/>
            <person name="Sanguinetti M."/>
            <person name="Schuetze T."/>
            <person name="Sepcic K."/>
            <person name="Shelest E."/>
            <person name="Sherlock G."/>
            <person name="Sophianopoulou V."/>
            <person name="Squina F.M."/>
            <person name="Sun H."/>
            <person name="Susca A."/>
            <person name="Todd R.B."/>
            <person name="Tsang A."/>
            <person name="Unkles S.E."/>
            <person name="van de Wiele N."/>
            <person name="van Rossen-Uffink D."/>
            <person name="Oliveira J.V."/>
            <person name="Vesth T.C."/>
            <person name="Visser J."/>
            <person name="Yu J.-H."/>
            <person name="Zhou M."/>
            <person name="Andersen M.R."/>
            <person name="Archer D.B."/>
            <person name="Baker S.E."/>
            <person name="Benoit I."/>
            <person name="Brakhage A.A."/>
            <person name="Braus G.H."/>
            <person name="Fischer R."/>
            <person name="Frisvad J.C."/>
            <person name="Goldman G.H."/>
            <person name="Houbraken J."/>
            <person name="Oakley B."/>
            <person name="Pocsi I."/>
            <person name="Scazzocchio C."/>
            <person name="Seiboth B."/>
            <person name="vanKuyk P.A."/>
            <person name="Wortman J."/>
            <person name="Dyer P.S."/>
            <person name="Grigoriev I.V."/>
        </authorList>
    </citation>
    <scope>NUCLEOTIDE SEQUENCE [LARGE SCALE GENOMIC DNA]</scope>
    <source>
        <strain evidence="2">ITEM 5010</strain>
    </source>
</reference>
<dbReference type="AlphaFoldDB" id="A0A1R3RB71"/>
<dbReference type="Proteomes" id="UP000188318">
    <property type="component" value="Unassembled WGS sequence"/>
</dbReference>
<organism evidence="1 2">
    <name type="scientific">Aspergillus carbonarius (strain ITEM 5010)</name>
    <dbReference type="NCBI Taxonomy" id="602072"/>
    <lineage>
        <taxon>Eukaryota</taxon>
        <taxon>Fungi</taxon>
        <taxon>Dikarya</taxon>
        <taxon>Ascomycota</taxon>
        <taxon>Pezizomycotina</taxon>
        <taxon>Eurotiomycetes</taxon>
        <taxon>Eurotiomycetidae</taxon>
        <taxon>Eurotiales</taxon>
        <taxon>Aspergillaceae</taxon>
        <taxon>Aspergillus</taxon>
        <taxon>Aspergillus subgen. Circumdati</taxon>
    </lineage>
</organism>
<evidence type="ECO:0000313" key="2">
    <source>
        <dbReference type="Proteomes" id="UP000188318"/>
    </source>
</evidence>
<dbReference type="EMBL" id="KV907509">
    <property type="protein sequence ID" value="OOF91734.1"/>
    <property type="molecule type" value="Genomic_DNA"/>
</dbReference>
<gene>
    <name evidence="1" type="ORF">ASPCADRAFT_210732</name>
</gene>